<dbReference type="EMBL" id="JBBJBU010000019">
    <property type="protein sequence ID" value="KAK7202377.1"/>
    <property type="molecule type" value="Genomic_DNA"/>
</dbReference>
<comment type="caution">
    <text evidence="3">The sequence shown here is derived from an EMBL/GenBank/DDBJ whole genome shotgun (WGS) entry which is preliminary data.</text>
</comment>
<dbReference type="Gene3D" id="3.20.20.100">
    <property type="entry name" value="NADP-dependent oxidoreductase domain"/>
    <property type="match status" value="1"/>
</dbReference>
<keyword evidence="4" id="KW-1185">Reference proteome</keyword>
<dbReference type="GeneID" id="90034865"/>
<dbReference type="InterPro" id="IPR020471">
    <property type="entry name" value="AKR"/>
</dbReference>
<dbReference type="RefSeq" id="XP_064765410.1">
    <property type="nucleotide sequence ID" value="XM_064909353.1"/>
</dbReference>
<evidence type="ECO:0000256" key="1">
    <source>
        <dbReference type="ARBA" id="ARBA00023002"/>
    </source>
</evidence>
<dbReference type="SUPFAM" id="SSF51430">
    <property type="entry name" value="NAD(P)-linked oxidoreductase"/>
    <property type="match status" value="1"/>
</dbReference>
<name>A0ABR1EXV9_9ASCO</name>
<dbReference type="InterPro" id="IPR018170">
    <property type="entry name" value="Aldo/ket_reductase_CS"/>
</dbReference>
<sequence length="319" mass="35106">MAVKDTVFTLNNGKKIPALALGTWQAGPGEVAKIVEYALTTAGYRHIDCAFAYGNEEEVGRGIAAAIKSGKVTREEIFVTTKVWSTWHDRISEALDVSLKNLGLEYVDMLLIHWPIALNPHGNHPIAPTTPDGGRDVDPNGSYIKMWKDLETIYKTTKKVQAIGVCNCSIPYLEELLKEAEIVPAVNQVELHPQLPQLELVKYCKEKGIICEAFSPLGSSGGPLLKLPTVQKIAEKYKTSPGGILLSYHISGGKVVLAKTVNPARATANSNDLVELSEEDLATLDKVAETEGIRRTSKPKWGVDLKFDDWTDWHPAHWK</sequence>
<feature type="domain" description="NADP-dependent oxidoreductase" evidence="2">
    <location>
        <begin position="19"/>
        <end position="288"/>
    </location>
</feature>
<evidence type="ECO:0000313" key="3">
    <source>
        <dbReference type="EMBL" id="KAK7202377.1"/>
    </source>
</evidence>
<keyword evidence="1" id="KW-0560">Oxidoreductase</keyword>
<dbReference type="PROSITE" id="PS00798">
    <property type="entry name" value="ALDOKETO_REDUCTASE_1"/>
    <property type="match status" value="1"/>
</dbReference>
<organism evidence="3 4">
    <name type="scientific">Myxozyma melibiosi</name>
    <dbReference type="NCBI Taxonomy" id="54550"/>
    <lineage>
        <taxon>Eukaryota</taxon>
        <taxon>Fungi</taxon>
        <taxon>Dikarya</taxon>
        <taxon>Ascomycota</taxon>
        <taxon>Saccharomycotina</taxon>
        <taxon>Lipomycetes</taxon>
        <taxon>Lipomycetales</taxon>
        <taxon>Lipomycetaceae</taxon>
        <taxon>Myxozyma</taxon>
    </lineage>
</organism>
<reference evidence="3 4" key="1">
    <citation type="submission" date="2024-03" db="EMBL/GenBank/DDBJ databases">
        <title>Genome-scale model development and genomic sequencing of the oleaginous clade Lipomyces.</title>
        <authorList>
            <consortium name="Lawrence Berkeley National Laboratory"/>
            <person name="Czajka J.J."/>
            <person name="Han Y."/>
            <person name="Kim J."/>
            <person name="Mondo S.J."/>
            <person name="Hofstad B.A."/>
            <person name="Robles A."/>
            <person name="Haridas S."/>
            <person name="Riley R."/>
            <person name="LaButti K."/>
            <person name="Pangilinan J."/>
            <person name="Andreopoulos W."/>
            <person name="Lipzen A."/>
            <person name="Yan J."/>
            <person name="Wang M."/>
            <person name="Ng V."/>
            <person name="Grigoriev I.V."/>
            <person name="Spatafora J.W."/>
            <person name="Magnuson J.K."/>
            <person name="Baker S.E."/>
            <person name="Pomraning K.R."/>
        </authorList>
    </citation>
    <scope>NUCLEOTIDE SEQUENCE [LARGE SCALE GENOMIC DNA]</scope>
    <source>
        <strain evidence="3 4">Phaff 52-87</strain>
    </source>
</reference>
<dbReference type="Pfam" id="PF00248">
    <property type="entry name" value="Aldo_ket_red"/>
    <property type="match status" value="1"/>
</dbReference>
<dbReference type="PRINTS" id="PR00069">
    <property type="entry name" value="ALDKETRDTASE"/>
</dbReference>
<accession>A0ABR1EXV9</accession>
<dbReference type="InterPro" id="IPR036812">
    <property type="entry name" value="NAD(P)_OxRdtase_dom_sf"/>
</dbReference>
<dbReference type="InterPro" id="IPR023210">
    <property type="entry name" value="NADP_OxRdtase_dom"/>
</dbReference>
<dbReference type="PANTHER" id="PTHR11732">
    <property type="entry name" value="ALDO/KETO REDUCTASE"/>
    <property type="match status" value="1"/>
</dbReference>
<dbReference type="Proteomes" id="UP001498771">
    <property type="component" value="Unassembled WGS sequence"/>
</dbReference>
<gene>
    <name evidence="3" type="ORF">BZA70DRAFT_104407</name>
</gene>
<proteinExistence type="predicted"/>
<dbReference type="PIRSF" id="PIRSF000097">
    <property type="entry name" value="AKR"/>
    <property type="match status" value="1"/>
</dbReference>
<evidence type="ECO:0000259" key="2">
    <source>
        <dbReference type="Pfam" id="PF00248"/>
    </source>
</evidence>
<evidence type="ECO:0000313" key="4">
    <source>
        <dbReference type="Proteomes" id="UP001498771"/>
    </source>
</evidence>
<protein>
    <submittedName>
        <fullName evidence="3">NADP-dependent oxidoreductase domain-containing protein</fullName>
    </submittedName>
</protein>